<dbReference type="PROSITE" id="PS51186">
    <property type="entry name" value="GNAT"/>
    <property type="match status" value="1"/>
</dbReference>
<evidence type="ECO:0000256" key="2">
    <source>
        <dbReference type="ARBA" id="ARBA00022649"/>
    </source>
</evidence>
<dbReference type="Proteomes" id="UP000239735">
    <property type="component" value="Unassembled WGS sequence"/>
</dbReference>
<gene>
    <name evidence="7" type="ORF">SBA5_870014</name>
</gene>
<dbReference type="GO" id="GO:0016747">
    <property type="term" value="F:acyltransferase activity, transferring groups other than amino-acyl groups"/>
    <property type="evidence" value="ECO:0007669"/>
    <property type="project" value="InterPro"/>
</dbReference>
<evidence type="ECO:0000259" key="6">
    <source>
        <dbReference type="PROSITE" id="PS51186"/>
    </source>
</evidence>
<feature type="domain" description="N-acetyltransferase" evidence="6">
    <location>
        <begin position="5"/>
        <end position="164"/>
    </location>
</feature>
<dbReference type="SUPFAM" id="SSF55729">
    <property type="entry name" value="Acyl-CoA N-acyltransferases (Nat)"/>
    <property type="match status" value="1"/>
</dbReference>
<dbReference type="Pfam" id="PF13508">
    <property type="entry name" value="Acetyltransf_7"/>
    <property type="match status" value="1"/>
</dbReference>
<proteinExistence type="predicted"/>
<dbReference type="OrthoDB" id="9793394at2"/>
<organism evidence="7 8">
    <name type="scientific">Candidatus Sulfuritelmatomonas gaucii</name>
    <dbReference type="NCBI Taxonomy" id="2043161"/>
    <lineage>
        <taxon>Bacteria</taxon>
        <taxon>Pseudomonadati</taxon>
        <taxon>Acidobacteriota</taxon>
        <taxon>Terriglobia</taxon>
        <taxon>Terriglobales</taxon>
        <taxon>Acidobacteriaceae</taxon>
        <taxon>Candidatus Sulfuritelmatomonas</taxon>
    </lineage>
</organism>
<protein>
    <submittedName>
        <fullName evidence="7">Putative acyltransferase</fullName>
    </submittedName>
</protein>
<dbReference type="InterPro" id="IPR016181">
    <property type="entry name" value="Acyl_CoA_acyltransferase"/>
</dbReference>
<evidence type="ECO:0000256" key="5">
    <source>
        <dbReference type="ARBA" id="ARBA00049880"/>
    </source>
</evidence>
<keyword evidence="1" id="KW-0678">Repressor</keyword>
<evidence type="ECO:0000313" key="7">
    <source>
        <dbReference type="EMBL" id="SPE31285.1"/>
    </source>
</evidence>
<dbReference type="PANTHER" id="PTHR36449">
    <property type="entry name" value="ACETYLTRANSFERASE-RELATED"/>
    <property type="match status" value="1"/>
</dbReference>
<dbReference type="EMBL" id="OKRB01000149">
    <property type="protein sequence ID" value="SPE31285.1"/>
    <property type="molecule type" value="Genomic_DNA"/>
</dbReference>
<reference evidence="8" key="1">
    <citation type="submission" date="2018-02" db="EMBL/GenBank/DDBJ databases">
        <authorList>
            <person name="Hausmann B."/>
        </authorList>
    </citation>
    <scope>NUCLEOTIDE SEQUENCE [LARGE SCALE GENOMIC DNA]</scope>
    <source>
        <strain evidence="8">Peat soil MAG SbA5</strain>
    </source>
</reference>
<evidence type="ECO:0000256" key="3">
    <source>
        <dbReference type="ARBA" id="ARBA00022679"/>
    </source>
</evidence>
<dbReference type="AlphaFoldDB" id="A0A2N9M749"/>
<evidence type="ECO:0000256" key="4">
    <source>
        <dbReference type="ARBA" id="ARBA00023315"/>
    </source>
</evidence>
<dbReference type="InterPro" id="IPR000182">
    <property type="entry name" value="GNAT_dom"/>
</dbReference>
<name>A0A2N9M749_9BACT</name>
<dbReference type="PANTHER" id="PTHR36449:SF1">
    <property type="entry name" value="ACETYLTRANSFERASE"/>
    <property type="match status" value="1"/>
</dbReference>
<keyword evidence="2" id="KW-1277">Toxin-antitoxin system</keyword>
<comment type="catalytic activity">
    <reaction evidence="5">
        <text>glycyl-tRNA(Gly) + acetyl-CoA = N-acetylglycyl-tRNA(Gly) + CoA + H(+)</text>
        <dbReference type="Rhea" id="RHEA:81867"/>
        <dbReference type="Rhea" id="RHEA-COMP:9683"/>
        <dbReference type="Rhea" id="RHEA-COMP:19766"/>
        <dbReference type="ChEBI" id="CHEBI:15378"/>
        <dbReference type="ChEBI" id="CHEBI:57287"/>
        <dbReference type="ChEBI" id="CHEBI:57288"/>
        <dbReference type="ChEBI" id="CHEBI:78522"/>
        <dbReference type="ChEBI" id="CHEBI:232036"/>
    </reaction>
</comment>
<dbReference type="Gene3D" id="3.40.630.30">
    <property type="match status" value="1"/>
</dbReference>
<evidence type="ECO:0000256" key="1">
    <source>
        <dbReference type="ARBA" id="ARBA00022491"/>
    </source>
</evidence>
<keyword evidence="4 7" id="KW-0012">Acyltransferase</keyword>
<sequence>MAETVRIEPLSGDHDRSQFLSGSDALDRYFREQASQDIKRRIATCFVTVSVAAQDVAGYYTLTATSVALSAFSPEIIKKLPRYPVVPAVLLGRLAVARHYQGQGLGGILLADALKRTSRAEFGVFAMVVDAKDEAAQRFYEHHGFTLLPSEARRSCLPMAAAQRGLPGKTGR</sequence>
<evidence type="ECO:0000313" key="8">
    <source>
        <dbReference type="Proteomes" id="UP000239735"/>
    </source>
</evidence>
<accession>A0A2N9M749</accession>
<keyword evidence="3 7" id="KW-0808">Transferase</keyword>